<protein>
    <submittedName>
        <fullName evidence="5">Glycosyltransferase family 1 protein</fullName>
    </submittedName>
</protein>
<sequence length="381" mass="40794">MSATTLRVVLDQVGSPEPSGVGRYSLELVRHLIDTAPSGCRVTGIVPSSPESEYARIAEELPGLSGLFKSALDRRQLAAAWQHGFTRLPGSGMIHAPSLFAPLYRHDRSSAPGEQIVVTIHDAVPWTHPDAMPARSASWARTMGRRAERYADAVVVPTHAVADQLSTVLDLGDRVRVIAGAVSPSVTPPADSHALASALDLPDRYVVAVGPFTARTGIRDLVWAMGDLHAPDVPLVLVGSQTDPQDELDGVLRDARLPEGRVRRLGVLSDAELAVVYQRAGALVMPSIAEGLALPALEAMSLGTPVVHSDAPTLLEVVADAGLVVPRDDASTFPRRLAESLRDLLADADAAHELAWRGRDRAKAFTWRDAAEKTWQLHADL</sequence>
<dbReference type="AlphaFoldDB" id="A0A9E8MLL7"/>
<dbReference type="Pfam" id="PF13439">
    <property type="entry name" value="Glyco_transf_4"/>
    <property type="match status" value="1"/>
</dbReference>
<dbReference type="GO" id="GO:0016757">
    <property type="term" value="F:glycosyltransferase activity"/>
    <property type="evidence" value="ECO:0007669"/>
    <property type="project" value="UniProtKB-KW"/>
</dbReference>
<evidence type="ECO:0000256" key="2">
    <source>
        <dbReference type="ARBA" id="ARBA00022679"/>
    </source>
</evidence>
<dbReference type="Pfam" id="PF00534">
    <property type="entry name" value="Glycos_transf_1"/>
    <property type="match status" value="1"/>
</dbReference>
<dbReference type="CDD" id="cd03809">
    <property type="entry name" value="GT4_MtfB-like"/>
    <property type="match status" value="1"/>
</dbReference>
<dbReference type="KEGG" id="mdb:OVN18_02360"/>
<dbReference type="InterPro" id="IPR001296">
    <property type="entry name" value="Glyco_trans_1"/>
</dbReference>
<dbReference type="InterPro" id="IPR028098">
    <property type="entry name" value="Glyco_trans_4-like_N"/>
</dbReference>
<dbReference type="RefSeq" id="WP_267781688.1">
    <property type="nucleotide sequence ID" value="NZ_CP113089.1"/>
</dbReference>
<dbReference type="PANTHER" id="PTHR46401">
    <property type="entry name" value="GLYCOSYLTRANSFERASE WBBK-RELATED"/>
    <property type="match status" value="1"/>
</dbReference>
<dbReference type="Gene3D" id="3.40.50.2000">
    <property type="entry name" value="Glycogen Phosphorylase B"/>
    <property type="match status" value="2"/>
</dbReference>
<dbReference type="GO" id="GO:0009103">
    <property type="term" value="P:lipopolysaccharide biosynthetic process"/>
    <property type="evidence" value="ECO:0007669"/>
    <property type="project" value="TreeGrafter"/>
</dbReference>
<dbReference type="EMBL" id="CP113089">
    <property type="protein sequence ID" value="WAB81885.1"/>
    <property type="molecule type" value="Genomic_DNA"/>
</dbReference>
<dbReference type="SUPFAM" id="SSF53756">
    <property type="entry name" value="UDP-Glycosyltransferase/glycogen phosphorylase"/>
    <property type="match status" value="1"/>
</dbReference>
<proteinExistence type="predicted"/>
<organism evidence="5 6">
    <name type="scientific">Microcella daejeonensis</name>
    <dbReference type="NCBI Taxonomy" id="2994971"/>
    <lineage>
        <taxon>Bacteria</taxon>
        <taxon>Bacillati</taxon>
        <taxon>Actinomycetota</taxon>
        <taxon>Actinomycetes</taxon>
        <taxon>Micrococcales</taxon>
        <taxon>Microbacteriaceae</taxon>
        <taxon>Microcella</taxon>
    </lineage>
</organism>
<evidence type="ECO:0000259" key="4">
    <source>
        <dbReference type="Pfam" id="PF13439"/>
    </source>
</evidence>
<gene>
    <name evidence="5" type="ORF">OVN18_02360</name>
</gene>
<evidence type="ECO:0000259" key="3">
    <source>
        <dbReference type="Pfam" id="PF00534"/>
    </source>
</evidence>
<feature type="domain" description="Glycosyltransferase subfamily 4-like N-terminal" evidence="4">
    <location>
        <begin position="19"/>
        <end position="184"/>
    </location>
</feature>
<keyword evidence="1" id="KW-0328">Glycosyltransferase</keyword>
<evidence type="ECO:0000313" key="5">
    <source>
        <dbReference type="EMBL" id="WAB81885.1"/>
    </source>
</evidence>
<evidence type="ECO:0000256" key="1">
    <source>
        <dbReference type="ARBA" id="ARBA00022676"/>
    </source>
</evidence>
<keyword evidence="6" id="KW-1185">Reference proteome</keyword>
<reference evidence="5" key="1">
    <citation type="submission" date="2022-11" db="EMBL/GenBank/DDBJ databases">
        <title>Description of Microcella daejonensis nov. sp, isolated from riverside soil.</title>
        <authorList>
            <person name="Molina K.M."/>
            <person name="Kim S.B."/>
        </authorList>
    </citation>
    <scope>NUCLEOTIDE SEQUENCE</scope>
    <source>
        <strain evidence="5">MMS21-STM12</strain>
    </source>
</reference>
<dbReference type="Proteomes" id="UP001164706">
    <property type="component" value="Chromosome"/>
</dbReference>
<evidence type="ECO:0000313" key="6">
    <source>
        <dbReference type="Proteomes" id="UP001164706"/>
    </source>
</evidence>
<accession>A0A9E8MLL7</accession>
<feature type="domain" description="Glycosyl transferase family 1" evidence="3">
    <location>
        <begin position="200"/>
        <end position="359"/>
    </location>
</feature>
<keyword evidence="2" id="KW-0808">Transferase</keyword>
<name>A0A9E8MLL7_9MICO</name>
<dbReference type="PANTHER" id="PTHR46401:SF2">
    <property type="entry name" value="GLYCOSYLTRANSFERASE WBBK-RELATED"/>
    <property type="match status" value="1"/>
</dbReference>